<dbReference type="AlphaFoldDB" id="A0A1Z5I989"/>
<organism evidence="1 2">
    <name type="scientific">Secundilactobacillus mixtipabuli</name>
    <dbReference type="NCBI Taxonomy" id="1435342"/>
    <lineage>
        <taxon>Bacteria</taxon>
        <taxon>Bacillati</taxon>
        <taxon>Bacillota</taxon>
        <taxon>Bacilli</taxon>
        <taxon>Lactobacillales</taxon>
        <taxon>Lactobacillaceae</taxon>
        <taxon>Secundilactobacillus</taxon>
    </lineage>
</organism>
<gene>
    <name evidence="1" type="ORF">IWT30_00108</name>
</gene>
<dbReference type="OrthoDB" id="2286647at2"/>
<protein>
    <recommendedName>
        <fullName evidence="3">GyrI-like small molecule binding domain-containing protein</fullName>
    </recommendedName>
</protein>
<name>A0A1Z5I989_9LACO</name>
<evidence type="ECO:0008006" key="3">
    <source>
        <dbReference type="Google" id="ProtNLM"/>
    </source>
</evidence>
<comment type="caution">
    <text evidence="1">The sequence shown here is derived from an EMBL/GenBank/DDBJ whole genome shotgun (WGS) entry which is preliminary data.</text>
</comment>
<dbReference type="Gene3D" id="3.20.80.10">
    <property type="entry name" value="Regulatory factor, effector binding domain"/>
    <property type="match status" value="1"/>
</dbReference>
<dbReference type="EMBL" id="BCMF01000001">
    <property type="protein sequence ID" value="GAW98165.1"/>
    <property type="molecule type" value="Genomic_DNA"/>
</dbReference>
<keyword evidence="2" id="KW-1185">Reference proteome</keyword>
<accession>A0A1Z5I989</accession>
<dbReference type="InterPro" id="IPR011256">
    <property type="entry name" value="Reg_factor_effector_dom_sf"/>
</dbReference>
<proteinExistence type="predicted"/>
<dbReference type="RefSeq" id="WP_089108004.1">
    <property type="nucleotide sequence ID" value="NZ_BCMF01000001.1"/>
</dbReference>
<evidence type="ECO:0000313" key="1">
    <source>
        <dbReference type="EMBL" id="GAW98165.1"/>
    </source>
</evidence>
<dbReference type="Proteomes" id="UP000198374">
    <property type="component" value="Unassembled WGS sequence"/>
</dbReference>
<reference evidence="1 2" key="1">
    <citation type="submission" date="2015-11" db="EMBL/GenBank/DDBJ databases">
        <title>Draft genome sequences of new species of the genus Lactobacillus isolated from orchardgrass silage.</title>
        <authorList>
            <person name="Tohno M."/>
            <person name="Tanizawa Y."/>
            <person name="Arita M."/>
        </authorList>
    </citation>
    <scope>NUCLEOTIDE SEQUENCE [LARGE SCALE GENOMIC DNA]</scope>
    <source>
        <strain evidence="1 2">IWT30</strain>
    </source>
</reference>
<evidence type="ECO:0000313" key="2">
    <source>
        <dbReference type="Proteomes" id="UP000198374"/>
    </source>
</evidence>
<sequence length="205" mass="23175">MFNWETYETAEYQRSEEPTLVELTTRSYITAEGKATQHTADDNFILLAEAVEKVAALIADSQDIGIEVTGFKPYRPYPIQAVWTVGGTEEQFKIWLKQPLFIHQDIFETAKKYANWEKAISDQIHFEQLAEGTEIQATGHGEIGPHAKTLQALNAAIEEAGFQRAHLDTYRELYLDGLPFSEKSDTLFRLKLDPAVGDPKPKVTN</sequence>